<dbReference type="EMBL" id="JAAMFM010000034">
    <property type="protein sequence ID" value="NVM96537.1"/>
    <property type="molecule type" value="Genomic_DNA"/>
</dbReference>
<evidence type="ECO:0000313" key="2">
    <source>
        <dbReference type="Proteomes" id="UP000543556"/>
    </source>
</evidence>
<gene>
    <name evidence="1" type="ORF">G6034_16805</name>
</gene>
<keyword evidence="2" id="KW-1185">Reference proteome</keyword>
<dbReference type="RefSeq" id="WP_176636259.1">
    <property type="nucleotide sequence ID" value="NZ_JAAMFM010000034.1"/>
</dbReference>
<comment type="caution">
    <text evidence="1">The sequence shown here is derived from an EMBL/GenBank/DDBJ whole genome shotgun (WGS) entry which is preliminary data.</text>
</comment>
<dbReference type="Proteomes" id="UP000543556">
    <property type="component" value="Unassembled WGS sequence"/>
</dbReference>
<dbReference type="AlphaFoldDB" id="A0A7Y7IJN0"/>
<accession>A0A7Y7IJN0</accession>
<sequence>MLTLRQDTDGFIHMSRHFPQKMAISIIFTDGSTGEYSGARLNGLYDQALSAYRLGNNLDAKGFDRVPAKVHRRNAVGLVPVSAGMGG</sequence>
<organism evidence="1 2">
    <name type="scientific">Arthrobacter wenxiniae</name>
    <dbReference type="NCBI Taxonomy" id="2713570"/>
    <lineage>
        <taxon>Bacteria</taxon>
        <taxon>Bacillati</taxon>
        <taxon>Actinomycetota</taxon>
        <taxon>Actinomycetes</taxon>
        <taxon>Micrococcales</taxon>
        <taxon>Micrococcaceae</taxon>
        <taxon>Arthrobacter</taxon>
    </lineage>
</organism>
<reference evidence="1 2" key="1">
    <citation type="submission" date="2020-02" db="EMBL/GenBank/DDBJ databases">
        <title>Genome sequence of strain AETb3-4.</title>
        <authorList>
            <person name="Gao J."/>
            <person name="Zhang X."/>
        </authorList>
    </citation>
    <scope>NUCLEOTIDE SEQUENCE [LARGE SCALE GENOMIC DNA]</scope>
    <source>
        <strain evidence="1 2">AETb3-4</strain>
    </source>
</reference>
<protein>
    <submittedName>
        <fullName evidence="1">Uncharacterized protein</fullName>
    </submittedName>
</protein>
<evidence type="ECO:0000313" key="1">
    <source>
        <dbReference type="EMBL" id="NVM96537.1"/>
    </source>
</evidence>
<proteinExistence type="predicted"/>
<name>A0A7Y7IJN0_9MICC</name>